<evidence type="ECO:0000313" key="1">
    <source>
        <dbReference type="EMBL" id="PSI01353.1"/>
    </source>
</evidence>
<keyword evidence="2" id="KW-1185">Reference proteome</keyword>
<gene>
    <name evidence="1" type="ORF">C7K08_08270</name>
</gene>
<comment type="caution">
    <text evidence="1">The sequence shown here is derived from an EMBL/GenBank/DDBJ whole genome shotgun (WGS) entry which is preliminary data.</text>
</comment>
<proteinExistence type="predicted"/>
<name>A0A2P7EDQ2_9SYNE</name>
<sequence>MAINNNDQIFDLVLCGHLLFSYSPQSTGGLMKEPGLDLAWHRKALFELQLSRHEYANALLALHRASH</sequence>
<reference evidence="2" key="1">
    <citation type="submission" date="2018-03" db="EMBL/GenBank/DDBJ databases">
        <title>Ecological and genomic features of two cosmopolitan and abundant freshwater picocyanobacteria.</title>
        <authorList>
            <person name="Cabello-Yeves P.J."/>
            <person name="Picazo A."/>
            <person name="Camacho A."/>
            <person name="Callieri C."/>
            <person name="Rosselli R."/>
            <person name="Roda-Garcia J."/>
            <person name="Coutinho F.H."/>
            <person name="Rodriguez-Valera F."/>
        </authorList>
    </citation>
    <scope>NUCLEOTIDE SEQUENCE [LARGE SCALE GENOMIC DNA]</scope>
    <source>
        <strain evidence="2">Tous</strain>
    </source>
</reference>
<dbReference type="AlphaFoldDB" id="A0A2P7EDQ2"/>
<dbReference type="EMBL" id="PXVC01000036">
    <property type="protein sequence ID" value="PSI01353.1"/>
    <property type="molecule type" value="Genomic_DNA"/>
</dbReference>
<evidence type="ECO:0000313" key="2">
    <source>
        <dbReference type="Proteomes" id="UP000240206"/>
    </source>
</evidence>
<dbReference type="RefSeq" id="WP_106500166.1">
    <property type="nucleotide sequence ID" value="NZ_PXVC01000036.1"/>
</dbReference>
<organism evidence="1 2">
    <name type="scientific">Synechococcus lacustris str. Tous</name>
    <dbReference type="NCBI Taxonomy" id="1910958"/>
    <lineage>
        <taxon>Bacteria</taxon>
        <taxon>Bacillati</taxon>
        <taxon>Cyanobacteriota</taxon>
        <taxon>Cyanophyceae</taxon>
        <taxon>Synechococcales</taxon>
        <taxon>Synechococcaceae</taxon>
        <taxon>Synechococcus</taxon>
    </lineage>
</organism>
<protein>
    <submittedName>
        <fullName evidence="1">Uncharacterized protein</fullName>
    </submittedName>
</protein>
<dbReference type="Proteomes" id="UP000240206">
    <property type="component" value="Unassembled WGS sequence"/>
</dbReference>
<accession>A0A2P7EDQ2</accession>